<evidence type="ECO:0000256" key="2">
    <source>
        <dbReference type="SAM" id="MobiDB-lite"/>
    </source>
</evidence>
<evidence type="ECO:0000256" key="1">
    <source>
        <dbReference type="SAM" id="Coils"/>
    </source>
</evidence>
<protein>
    <recommendedName>
        <fullName evidence="7">P-loop containing nucleoside triphosphate hydrolase protein</fullName>
    </recommendedName>
</protein>
<gene>
    <name evidence="5" type="ORF">K444DRAFT_602744</name>
</gene>
<organism evidence="5 6">
    <name type="scientific">Hyaloscypha bicolor E</name>
    <dbReference type="NCBI Taxonomy" id="1095630"/>
    <lineage>
        <taxon>Eukaryota</taxon>
        <taxon>Fungi</taxon>
        <taxon>Dikarya</taxon>
        <taxon>Ascomycota</taxon>
        <taxon>Pezizomycotina</taxon>
        <taxon>Leotiomycetes</taxon>
        <taxon>Helotiales</taxon>
        <taxon>Hyaloscyphaceae</taxon>
        <taxon>Hyaloscypha</taxon>
        <taxon>Hyaloscypha bicolor</taxon>
    </lineage>
</organism>
<dbReference type="InterPro" id="IPR027417">
    <property type="entry name" value="P-loop_NTPase"/>
</dbReference>
<dbReference type="InParanoid" id="A0A2J6SMQ8"/>
<evidence type="ECO:0000259" key="3">
    <source>
        <dbReference type="Pfam" id="PF00350"/>
    </source>
</evidence>
<dbReference type="InterPro" id="IPR056024">
    <property type="entry name" value="DUF7605"/>
</dbReference>
<dbReference type="OrthoDB" id="3598281at2759"/>
<dbReference type="PANTHER" id="PTHR36681">
    <property type="entry name" value="NUCLEAR GTPASE, GERMINAL CENTER-ASSOCIATED, TANDEM DUPLICATE 3"/>
    <property type="match status" value="1"/>
</dbReference>
<dbReference type="SUPFAM" id="SSF52540">
    <property type="entry name" value="P-loop containing nucleoside triphosphate hydrolases"/>
    <property type="match status" value="1"/>
</dbReference>
<evidence type="ECO:0000259" key="4">
    <source>
        <dbReference type="Pfam" id="PF24564"/>
    </source>
</evidence>
<dbReference type="STRING" id="1095630.A0A2J6SMQ8"/>
<dbReference type="Pfam" id="PF24564">
    <property type="entry name" value="DUF7605"/>
    <property type="match status" value="1"/>
</dbReference>
<feature type="domain" description="DUF7605" evidence="4">
    <location>
        <begin position="968"/>
        <end position="1142"/>
    </location>
</feature>
<feature type="domain" description="Dynamin N-terminal" evidence="3">
    <location>
        <begin position="310"/>
        <end position="554"/>
    </location>
</feature>
<sequence length="1270" mass="142054">MEGSDPPSPNIFEAGTEYKRLHTIALLLKPEVNLENEFAVAVLQHTQNSTDCSSGDFLWFKVKSKHSVSKIKRAYRKRTNVEVDFKLANNPIGDAVQMKDLNLLKDNIVVFTAHEAGHASPPSVSRAPLQRLNTQVSANLTASNVAKDSILAKAEQSYTSPYAVSPSVPVKDENGDMFPRSQGRSQTRDTPTRLGRNLTAPSGAPSPKIPATSMVKSETHNSEETSMSGIAEASATLVSPNKPSHNERVQHLNENGSPEELEAEVKNSQKFLETLKAQLASMLSVNEAAQYFAQQINDLLSQKVDTPTIIGVVGNTGAGKSSVINAMLEEERLVPTNCMRACTAVVTEMSWNSSEDENEKYRAHIEFIGAADWERDLRISLTELIDGNGQVSRECTNAESEAGIAYAKIKAVYPQKTKEELASSTVEQLMNEPGIKEVLGTVKKVAKGSPEAFYRALQHYVDSKEKATADSKKKIVNGEKKQTEWWPLIRVVRIFTKAEALSTGAVIVDLPGVHDSNAARAAVAAGYMKQCTGLFIVAPINRAVDDKAAKSLLGESFKRQLKFDGTYPRITFICSKTDDISIIEASDSLGLEEEMAADWEKIDELEKEQRTLKQSVKDLKESKAVYTELINDAEDGMEVWEKLKSELEDGNEVFAPSGAARKRKRSAEPSKSRKKSKRSRVNSDDEDDFIDDDDEEEEDANDWDVESNSDIESETGDPLTMDLIEGKLAQLKDDKKRARQEKIEIDNKIKKLNQELKVSEKAQGEIETAMSALCIGGRNKYSKSAIQRDFADGIRELDMESAQEEDPEKFNPDEELRDYSEVARSLPVFCVSSRAYQKLRGRLQRDNKVPGFRSTAETEIPQLQAHCKKLTEAGRASNCRNFLTRLSQLLNSLRLWAANDGTGLNLTDTQLAAETRFLNLRLKTLEKSLYAAVKDCLKEMNEALAEHIFEKYEQLIEGAISEANATASRWHSPINRENRHLGGYFWATYKAIVRRDGVFSNAQGLQDLNFQLIEPIIKNLGSHWERVFAQRMPRVLQSFTRAAKSLLNAFHREIESRSMKSGAGSAGIALLGQQLRNYENIFRQVSQQMIELINNLQREANREFTPIIARNLSTAYDWCANESGPGQFKRMQSHMASHVDTARSEMFQESCDEVRNRLLDMCKQVEEGMSLQTDEIFMRMQRDYTEVVSGTRLPQGQMMPRQERKMRSDVTQTIEDFEKESAEAQLAAEAAKLAVEEEQKNLADSAEEESLNLITRSPATTGRPMSEDRL</sequence>
<keyword evidence="1" id="KW-0175">Coiled coil</keyword>
<dbReference type="EMBL" id="KZ613912">
    <property type="protein sequence ID" value="PMD52048.1"/>
    <property type="molecule type" value="Genomic_DNA"/>
</dbReference>
<evidence type="ECO:0000313" key="6">
    <source>
        <dbReference type="Proteomes" id="UP000235371"/>
    </source>
</evidence>
<evidence type="ECO:0000313" key="5">
    <source>
        <dbReference type="EMBL" id="PMD52048.1"/>
    </source>
</evidence>
<dbReference type="AlphaFoldDB" id="A0A2J6SMQ8"/>
<feature type="coiled-coil region" evidence="1">
    <location>
        <begin position="721"/>
        <end position="762"/>
    </location>
</feature>
<feature type="region of interest" description="Disordered" evidence="2">
    <location>
        <begin position="651"/>
        <end position="720"/>
    </location>
</feature>
<keyword evidence="6" id="KW-1185">Reference proteome</keyword>
<name>A0A2J6SMQ8_9HELO</name>
<reference evidence="5 6" key="1">
    <citation type="submission" date="2016-04" db="EMBL/GenBank/DDBJ databases">
        <title>A degradative enzymes factory behind the ericoid mycorrhizal symbiosis.</title>
        <authorList>
            <consortium name="DOE Joint Genome Institute"/>
            <person name="Martino E."/>
            <person name="Morin E."/>
            <person name="Grelet G."/>
            <person name="Kuo A."/>
            <person name="Kohler A."/>
            <person name="Daghino S."/>
            <person name="Barry K."/>
            <person name="Choi C."/>
            <person name="Cichocki N."/>
            <person name="Clum A."/>
            <person name="Copeland A."/>
            <person name="Hainaut M."/>
            <person name="Haridas S."/>
            <person name="Labutti K."/>
            <person name="Lindquist E."/>
            <person name="Lipzen A."/>
            <person name="Khouja H.-R."/>
            <person name="Murat C."/>
            <person name="Ohm R."/>
            <person name="Olson A."/>
            <person name="Spatafora J."/>
            <person name="Veneault-Fourrey C."/>
            <person name="Henrissat B."/>
            <person name="Grigoriev I."/>
            <person name="Martin F."/>
            <person name="Perotto S."/>
        </authorList>
    </citation>
    <scope>NUCLEOTIDE SEQUENCE [LARGE SCALE GENOMIC DNA]</scope>
    <source>
        <strain evidence="5 6">E</strain>
    </source>
</reference>
<dbReference type="Pfam" id="PF00350">
    <property type="entry name" value="Dynamin_N"/>
    <property type="match status" value="1"/>
</dbReference>
<evidence type="ECO:0008006" key="7">
    <source>
        <dbReference type="Google" id="ProtNLM"/>
    </source>
</evidence>
<dbReference type="Gene3D" id="3.40.50.300">
    <property type="entry name" value="P-loop containing nucleotide triphosphate hydrolases"/>
    <property type="match status" value="1"/>
</dbReference>
<dbReference type="GeneID" id="36586817"/>
<dbReference type="InterPro" id="IPR045063">
    <property type="entry name" value="Dynamin_N"/>
</dbReference>
<feature type="compositionally biased region" description="Acidic residues" evidence="2">
    <location>
        <begin position="684"/>
        <end position="715"/>
    </location>
</feature>
<dbReference type="RefSeq" id="XP_024728952.1">
    <property type="nucleotide sequence ID" value="XM_024878740.1"/>
</dbReference>
<feature type="region of interest" description="Disordered" evidence="2">
    <location>
        <begin position="1238"/>
        <end position="1270"/>
    </location>
</feature>
<proteinExistence type="predicted"/>
<dbReference type="Proteomes" id="UP000235371">
    <property type="component" value="Unassembled WGS sequence"/>
</dbReference>
<dbReference type="PANTHER" id="PTHR36681:SF3">
    <property type="entry name" value="NUCLEAR GTPASE, GERMINAL CENTER-ASSOCIATED, TANDEM DUPLICATE 3"/>
    <property type="match status" value="1"/>
</dbReference>
<accession>A0A2J6SMQ8</accession>
<feature type="region of interest" description="Disordered" evidence="2">
    <location>
        <begin position="162"/>
        <end position="224"/>
    </location>
</feature>